<evidence type="ECO:0000256" key="6">
    <source>
        <dbReference type="ARBA" id="ARBA00049070"/>
    </source>
</evidence>
<dbReference type="Proteomes" id="UP000261340">
    <property type="component" value="Unplaced"/>
</dbReference>
<accession>A0A3Q0SX61</accession>
<dbReference type="AlphaFoldDB" id="A0A3Q0SX61"/>
<dbReference type="SUPFAM" id="SSF50129">
    <property type="entry name" value="GroES-like"/>
    <property type="match status" value="1"/>
</dbReference>
<comment type="similarity">
    <text evidence="1">Belongs to the NADP-dependent oxidoreductase L4BD family.</text>
</comment>
<proteinExistence type="inferred from homology"/>
<dbReference type="InterPro" id="IPR011032">
    <property type="entry name" value="GroES-like_sf"/>
</dbReference>
<dbReference type="GO" id="GO:0047522">
    <property type="term" value="F:15-oxoprostaglandin 13-reductase [NAD(P)+] activity"/>
    <property type="evidence" value="ECO:0007669"/>
    <property type="project" value="UniProtKB-EC"/>
</dbReference>
<comment type="catalytic activity">
    <reaction evidence="5">
        <text>13,14-dihydro-15-oxo-PGF2alpha + NADP(+) = 15-oxoprostaglandin F2alpha + NADPH + H(+)</text>
        <dbReference type="Rhea" id="RHEA:50588"/>
        <dbReference type="ChEBI" id="CHEBI:15378"/>
        <dbReference type="ChEBI" id="CHEBI:57783"/>
        <dbReference type="ChEBI" id="CHEBI:58349"/>
        <dbReference type="ChEBI" id="CHEBI:133374"/>
        <dbReference type="ChEBI" id="CHEBI:133409"/>
    </reaction>
    <physiologicalReaction direction="right-to-left" evidence="5">
        <dbReference type="Rhea" id="RHEA:50590"/>
    </physiologicalReaction>
</comment>
<dbReference type="GeneTree" id="ENSGT00940000154810"/>
<protein>
    <recommendedName>
        <fullName evidence="3">15-oxoprostaglandin 13-reductase</fullName>
        <ecNumber evidence="2">1.3.1.48</ecNumber>
    </recommendedName>
    <alternativeName>
        <fullName evidence="3">15-oxoprostaglandin 13-reductase</fullName>
    </alternativeName>
</protein>
<comment type="catalytic activity">
    <reaction evidence="6">
        <text>13,14-dihydro-15-oxo-prostaglandin E1 + NADP(+) = 15-oxoprostaglandin E1 + NADPH + H(+)</text>
        <dbReference type="Rhea" id="RHEA:50584"/>
        <dbReference type="ChEBI" id="CHEBI:15378"/>
        <dbReference type="ChEBI" id="CHEBI:57401"/>
        <dbReference type="ChEBI" id="CHEBI:57783"/>
        <dbReference type="ChEBI" id="CHEBI:58349"/>
        <dbReference type="ChEBI" id="CHEBI:133408"/>
    </reaction>
    <physiologicalReaction direction="right-to-left" evidence="6">
        <dbReference type="Rhea" id="RHEA:50586"/>
    </physiologicalReaction>
</comment>
<dbReference type="Pfam" id="PF16884">
    <property type="entry name" value="ADH_N_2"/>
    <property type="match status" value="1"/>
</dbReference>
<evidence type="ECO:0000256" key="4">
    <source>
        <dbReference type="ARBA" id="ARBA00047878"/>
    </source>
</evidence>
<reference evidence="8" key="1">
    <citation type="submission" date="2025-08" db="UniProtKB">
        <authorList>
            <consortium name="Ensembl"/>
        </authorList>
    </citation>
    <scope>IDENTIFICATION</scope>
</reference>
<name>A0A3Q0SX61_AMPCI</name>
<evidence type="ECO:0000256" key="2">
    <source>
        <dbReference type="ARBA" id="ARBA00011981"/>
    </source>
</evidence>
<reference evidence="8" key="2">
    <citation type="submission" date="2025-09" db="UniProtKB">
        <authorList>
            <consortium name="Ensembl"/>
        </authorList>
    </citation>
    <scope>IDENTIFICATION</scope>
</reference>
<organism evidence="8 9">
    <name type="scientific">Amphilophus citrinellus</name>
    <name type="common">Midas cichlid</name>
    <name type="synonym">Cichlasoma citrinellum</name>
    <dbReference type="NCBI Taxonomy" id="61819"/>
    <lineage>
        <taxon>Eukaryota</taxon>
        <taxon>Metazoa</taxon>
        <taxon>Chordata</taxon>
        <taxon>Craniata</taxon>
        <taxon>Vertebrata</taxon>
        <taxon>Euteleostomi</taxon>
        <taxon>Actinopterygii</taxon>
        <taxon>Neopterygii</taxon>
        <taxon>Teleostei</taxon>
        <taxon>Neoteleostei</taxon>
        <taxon>Acanthomorphata</taxon>
        <taxon>Ovalentaria</taxon>
        <taxon>Cichlomorphae</taxon>
        <taxon>Cichliformes</taxon>
        <taxon>Cichlidae</taxon>
        <taxon>New World cichlids</taxon>
        <taxon>Cichlasomatinae</taxon>
        <taxon>Heroini</taxon>
        <taxon>Amphilophus</taxon>
    </lineage>
</organism>
<evidence type="ECO:0000256" key="1">
    <source>
        <dbReference type="ARBA" id="ARBA00010460"/>
    </source>
</evidence>
<evidence type="ECO:0000313" key="9">
    <source>
        <dbReference type="Proteomes" id="UP000261340"/>
    </source>
</evidence>
<dbReference type="InterPro" id="IPR041694">
    <property type="entry name" value="ADH_N_2"/>
</dbReference>
<dbReference type="Gene3D" id="3.90.180.10">
    <property type="entry name" value="Medium-chain alcohol dehydrogenases, catalytic domain"/>
    <property type="match status" value="1"/>
</dbReference>
<sequence length="77" mass="8678">MVRAQSWVMTKHFDGFPKKSDFGLKVEELPEPKDGEVLLEAEFLSVDPYMRSFSKTHMKEGDVMIGGQVNQLSGTSQ</sequence>
<comment type="catalytic activity">
    <reaction evidence="4">
        <text>13,14-dihydro-15-oxo-prostaglandin F1alpha + NADP(+) = 15-oxoprostaglandin F1alpha + NADPH + H(+)</text>
        <dbReference type="Rhea" id="RHEA:50592"/>
        <dbReference type="ChEBI" id="CHEBI:15378"/>
        <dbReference type="ChEBI" id="CHEBI:57783"/>
        <dbReference type="ChEBI" id="CHEBI:58349"/>
        <dbReference type="ChEBI" id="CHEBI:79072"/>
        <dbReference type="ChEBI" id="CHEBI:133411"/>
    </reaction>
    <physiologicalReaction direction="right-to-left" evidence="4">
        <dbReference type="Rhea" id="RHEA:50594"/>
    </physiologicalReaction>
</comment>
<feature type="domain" description="Oxidoreductase N-terminal" evidence="7">
    <location>
        <begin position="6"/>
        <end position="72"/>
    </location>
</feature>
<evidence type="ECO:0000313" key="8">
    <source>
        <dbReference type="Ensembl" id="ENSACIP00000024595.1"/>
    </source>
</evidence>
<evidence type="ECO:0000256" key="5">
    <source>
        <dbReference type="ARBA" id="ARBA00048290"/>
    </source>
</evidence>
<dbReference type="EC" id="1.3.1.48" evidence="2"/>
<dbReference type="Ensembl" id="ENSACIT00000025240.1">
    <property type="protein sequence ID" value="ENSACIP00000024595.1"/>
    <property type="gene ID" value="ENSACIG00000018991.1"/>
</dbReference>
<evidence type="ECO:0000256" key="3">
    <source>
        <dbReference type="ARBA" id="ARBA00033119"/>
    </source>
</evidence>
<evidence type="ECO:0000259" key="7">
    <source>
        <dbReference type="Pfam" id="PF16884"/>
    </source>
</evidence>
<keyword evidence="9" id="KW-1185">Reference proteome</keyword>